<accession>A0AAD8VWL2</accession>
<dbReference type="InterPro" id="IPR011047">
    <property type="entry name" value="Quinoprotein_ADH-like_sf"/>
</dbReference>
<gene>
    <name evidence="2" type="ORF">QYE76_000657</name>
</gene>
<dbReference type="AlphaFoldDB" id="A0AAD8VWL2"/>
<dbReference type="EMBL" id="JAUUTY010000005">
    <property type="protein sequence ID" value="KAK1626342.1"/>
    <property type="molecule type" value="Genomic_DNA"/>
</dbReference>
<dbReference type="Pfam" id="PF03478">
    <property type="entry name" value="Beta-prop_KIB1-4"/>
    <property type="match status" value="1"/>
</dbReference>
<keyword evidence="3" id="KW-1185">Reference proteome</keyword>
<dbReference type="SUPFAM" id="SSF50998">
    <property type="entry name" value="Quinoprotein alcohol dehydrogenase-like"/>
    <property type="match status" value="1"/>
</dbReference>
<proteinExistence type="predicted"/>
<name>A0AAD8VWL2_LOLMU</name>
<comment type="caution">
    <text evidence="2">The sequence shown here is derived from an EMBL/GenBank/DDBJ whole genome shotgun (WGS) entry which is preliminary data.</text>
</comment>
<organism evidence="2 3">
    <name type="scientific">Lolium multiflorum</name>
    <name type="common">Italian ryegrass</name>
    <name type="synonym">Lolium perenne subsp. multiflorum</name>
    <dbReference type="NCBI Taxonomy" id="4521"/>
    <lineage>
        <taxon>Eukaryota</taxon>
        <taxon>Viridiplantae</taxon>
        <taxon>Streptophyta</taxon>
        <taxon>Embryophyta</taxon>
        <taxon>Tracheophyta</taxon>
        <taxon>Spermatophyta</taxon>
        <taxon>Magnoliopsida</taxon>
        <taxon>Liliopsida</taxon>
        <taxon>Poales</taxon>
        <taxon>Poaceae</taxon>
        <taxon>BOP clade</taxon>
        <taxon>Pooideae</taxon>
        <taxon>Poodae</taxon>
        <taxon>Poeae</taxon>
        <taxon>Poeae Chloroplast Group 2 (Poeae type)</taxon>
        <taxon>Loliodinae</taxon>
        <taxon>Loliinae</taxon>
        <taxon>Lolium</taxon>
    </lineage>
</organism>
<dbReference type="Proteomes" id="UP001231189">
    <property type="component" value="Unassembled WGS sequence"/>
</dbReference>
<protein>
    <recommendedName>
        <fullName evidence="1">KIB1-4 beta-propeller domain-containing protein</fullName>
    </recommendedName>
</protein>
<sequence length="290" mass="32950">MSILELIELPEALAFSAVCKSWCSAVTAAGIPRYCTPWLMSWAHLVEERESQVKTRKSDSAVTCKFRHLLDVDKAYDVTFPKGCFVTCCGSSHGWLVLVNELCNLLLYNPFTSDMIPLPPITDFTFVEAVYDDKQGKLDGYRVFNRGPLYDANYLATFFYTKAVLSCRPSKGGNYILATIHNDSNWVSFARAGEDRWQVVSTLDMNQGDRYADCAYHNGRLYTVTYYGIVERWTLDEANGPTKERCGGDWGGVRVYDLQARTFEIIFPLHVSERLINPPPTEIWIIPNME</sequence>
<dbReference type="PANTHER" id="PTHR44586">
    <property type="entry name" value="F-BOX DOMAIN CONTAINING PROTEIN, EXPRESSED"/>
    <property type="match status" value="1"/>
</dbReference>
<reference evidence="2" key="1">
    <citation type="submission" date="2023-07" db="EMBL/GenBank/DDBJ databases">
        <title>A chromosome-level genome assembly of Lolium multiflorum.</title>
        <authorList>
            <person name="Chen Y."/>
            <person name="Copetti D."/>
            <person name="Kolliker R."/>
            <person name="Studer B."/>
        </authorList>
    </citation>
    <scope>NUCLEOTIDE SEQUENCE</scope>
    <source>
        <strain evidence="2">02402/16</strain>
        <tissue evidence="2">Leaf</tissue>
    </source>
</reference>
<feature type="domain" description="KIB1-4 beta-propeller" evidence="1">
    <location>
        <begin position="73"/>
        <end position="240"/>
    </location>
</feature>
<evidence type="ECO:0000313" key="3">
    <source>
        <dbReference type="Proteomes" id="UP001231189"/>
    </source>
</evidence>
<evidence type="ECO:0000313" key="2">
    <source>
        <dbReference type="EMBL" id="KAK1626342.1"/>
    </source>
</evidence>
<dbReference type="InterPro" id="IPR005174">
    <property type="entry name" value="KIB1-4_b-propeller"/>
</dbReference>
<evidence type="ECO:0000259" key="1">
    <source>
        <dbReference type="Pfam" id="PF03478"/>
    </source>
</evidence>
<dbReference type="PANTHER" id="PTHR44586:SF25">
    <property type="entry name" value="(WILD MALAYSIAN BANANA) HYPOTHETICAL PROTEIN"/>
    <property type="match status" value="1"/>
</dbReference>